<feature type="domain" description="ABC transporter" evidence="6">
    <location>
        <begin position="287"/>
        <end position="535"/>
    </location>
</feature>
<dbReference type="RefSeq" id="WP_076530330.1">
    <property type="nucleotide sequence ID" value="NZ_BMEH01000003.1"/>
</dbReference>
<keyword evidence="8" id="KW-1185">Reference proteome</keyword>
<dbReference type="SUPFAM" id="SSF52540">
    <property type="entry name" value="P-loop containing nucleoside triphosphate hydrolases"/>
    <property type="match status" value="2"/>
</dbReference>
<evidence type="ECO:0000256" key="2">
    <source>
        <dbReference type="ARBA" id="ARBA00005417"/>
    </source>
</evidence>
<feature type="domain" description="ABC transporter" evidence="6">
    <location>
        <begin position="6"/>
        <end position="256"/>
    </location>
</feature>
<dbReference type="GO" id="GO:0055085">
    <property type="term" value="P:transmembrane transport"/>
    <property type="evidence" value="ECO:0007669"/>
    <property type="project" value="UniProtKB-ARBA"/>
</dbReference>
<dbReference type="GO" id="GO:0005524">
    <property type="term" value="F:ATP binding"/>
    <property type="evidence" value="ECO:0007669"/>
    <property type="project" value="UniProtKB-KW"/>
</dbReference>
<evidence type="ECO:0000256" key="5">
    <source>
        <dbReference type="ARBA" id="ARBA00022840"/>
    </source>
</evidence>
<evidence type="ECO:0000256" key="1">
    <source>
        <dbReference type="ARBA" id="ARBA00004417"/>
    </source>
</evidence>
<proteinExistence type="inferred from homology"/>
<dbReference type="SMART" id="SM00382">
    <property type="entry name" value="AAA"/>
    <property type="match status" value="2"/>
</dbReference>
<name>A0A1N7N0U3_9RHOB</name>
<dbReference type="AlphaFoldDB" id="A0A1N7N0U3"/>
<evidence type="ECO:0000256" key="4">
    <source>
        <dbReference type="ARBA" id="ARBA00022741"/>
    </source>
</evidence>
<protein>
    <submittedName>
        <fullName evidence="7">Peptide/nickel transport system ATP-binding protein/peptide/nickel transport system ATP-binding protein</fullName>
    </submittedName>
</protein>
<comment type="subcellular location">
    <subcellularLocation>
        <location evidence="1">Cell inner membrane</location>
        <topology evidence="1">Peripheral membrane protein</topology>
    </subcellularLocation>
</comment>
<dbReference type="PROSITE" id="PS00211">
    <property type="entry name" value="ABC_TRANSPORTER_1"/>
    <property type="match status" value="2"/>
</dbReference>
<keyword evidence="3" id="KW-0813">Transport</keyword>
<accession>A0A1N7N0U3</accession>
<dbReference type="Gene3D" id="3.40.50.300">
    <property type="entry name" value="P-loop containing nucleotide triphosphate hydrolases"/>
    <property type="match status" value="2"/>
</dbReference>
<dbReference type="CDD" id="cd03257">
    <property type="entry name" value="ABC_NikE_OppD_transporters"/>
    <property type="match status" value="2"/>
</dbReference>
<dbReference type="Pfam" id="PF08352">
    <property type="entry name" value="oligo_HPY"/>
    <property type="match status" value="2"/>
</dbReference>
<reference evidence="7 8" key="1">
    <citation type="submission" date="2017-01" db="EMBL/GenBank/DDBJ databases">
        <authorList>
            <person name="Mah S.A."/>
            <person name="Swanson W.J."/>
            <person name="Moy G.W."/>
            <person name="Vacquier V.D."/>
        </authorList>
    </citation>
    <scope>NUCLEOTIDE SEQUENCE [LARGE SCALE GENOMIC DNA]</scope>
    <source>
        <strain evidence="7 8">DSM 26375</strain>
    </source>
</reference>
<dbReference type="STRING" id="1086013.SAMN05421774_10326"/>
<dbReference type="NCBIfam" id="NF008453">
    <property type="entry name" value="PRK11308.1"/>
    <property type="match status" value="2"/>
</dbReference>
<sequence>MSAPILSVRNLVVDFPLRRGNFRALDGVSFDIAPGEVLGVVGESGAGKSMTGSAVIGLLEPPGQITSGEVHLTGQRIDTLPAAELARLRGKRIGMVMQDPLTSLNPLFTVGEQLIETIRQHMPLSEDEARARAISLLEEAGIPRAAERINAYPHQFSGGMRQRVVIALAIAADPELVIADEPTSALDVSVQAQIIKVLKDLCQRRGTAIMLITHDMGVIAQIADRIMVMNAGKVVETGTVANIIKHPQEEYTIRLIASIPTISRTGDAPPAREDQGGASYVEVSHLVRDFDMGATIVDRILRRPANLFRAVNDVSFRIRKGETYGLVGESGSGKSTCARMIAGLIEPTSGSVKVAGQDVWAGSEGARARRRAVQMIFQDPYASLNPRWRVGNIIAEPIRVLGLAQTASEVEDRVADLLRKVRLDPIVMRKFPHEFSGGQRQRIAIARALSSQPEFIVCDEPTSALDVSVQAQVLDLMAELQQEFGLTYLLISHNLAVIRQMATDVGVLHNGVLVESGPVDAIFDHPQAEYTKVLLDAVPDLAAID</sequence>
<comment type="similarity">
    <text evidence="2">Belongs to the ABC transporter superfamily.</text>
</comment>
<dbReference type="PANTHER" id="PTHR43776">
    <property type="entry name" value="TRANSPORT ATP-BINDING PROTEIN"/>
    <property type="match status" value="1"/>
</dbReference>
<dbReference type="OrthoDB" id="9802264at2"/>
<dbReference type="GO" id="GO:0016887">
    <property type="term" value="F:ATP hydrolysis activity"/>
    <property type="evidence" value="ECO:0007669"/>
    <property type="project" value="InterPro"/>
</dbReference>
<dbReference type="GO" id="GO:0005886">
    <property type="term" value="C:plasma membrane"/>
    <property type="evidence" value="ECO:0007669"/>
    <property type="project" value="UniProtKB-SubCell"/>
</dbReference>
<dbReference type="InterPro" id="IPR003439">
    <property type="entry name" value="ABC_transporter-like_ATP-bd"/>
</dbReference>
<dbReference type="InterPro" id="IPR017871">
    <property type="entry name" value="ABC_transporter-like_CS"/>
</dbReference>
<dbReference type="InterPro" id="IPR027417">
    <property type="entry name" value="P-loop_NTPase"/>
</dbReference>
<dbReference type="InterPro" id="IPR050319">
    <property type="entry name" value="ABC_transp_ATP-bind"/>
</dbReference>
<evidence type="ECO:0000313" key="8">
    <source>
        <dbReference type="Proteomes" id="UP000186141"/>
    </source>
</evidence>
<keyword evidence="5 7" id="KW-0067">ATP-binding</keyword>
<dbReference type="NCBIfam" id="NF007739">
    <property type="entry name" value="PRK10419.1"/>
    <property type="match status" value="2"/>
</dbReference>
<dbReference type="EMBL" id="FTOT01000003">
    <property type="protein sequence ID" value="SIS91898.1"/>
    <property type="molecule type" value="Genomic_DNA"/>
</dbReference>
<keyword evidence="4" id="KW-0547">Nucleotide-binding</keyword>
<dbReference type="FunFam" id="3.40.50.300:FF:000016">
    <property type="entry name" value="Oligopeptide ABC transporter ATP-binding component"/>
    <property type="match status" value="1"/>
</dbReference>
<evidence type="ECO:0000313" key="7">
    <source>
        <dbReference type="EMBL" id="SIS91898.1"/>
    </source>
</evidence>
<dbReference type="InterPro" id="IPR003593">
    <property type="entry name" value="AAA+_ATPase"/>
</dbReference>
<evidence type="ECO:0000259" key="6">
    <source>
        <dbReference type="PROSITE" id="PS50893"/>
    </source>
</evidence>
<organism evidence="7 8">
    <name type="scientific">Gemmobacter megaterium</name>
    <dbReference type="NCBI Taxonomy" id="1086013"/>
    <lineage>
        <taxon>Bacteria</taxon>
        <taxon>Pseudomonadati</taxon>
        <taxon>Pseudomonadota</taxon>
        <taxon>Alphaproteobacteria</taxon>
        <taxon>Rhodobacterales</taxon>
        <taxon>Paracoccaceae</taxon>
        <taxon>Gemmobacter</taxon>
    </lineage>
</organism>
<dbReference type="Pfam" id="PF00005">
    <property type="entry name" value="ABC_tran"/>
    <property type="match status" value="2"/>
</dbReference>
<dbReference type="GO" id="GO:0015833">
    <property type="term" value="P:peptide transport"/>
    <property type="evidence" value="ECO:0007669"/>
    <property type="project" value="InterPro"/>
</dbReference>
<gene>
    <name evidence="7" type="ORF">SAMN05421774_10326</name>
</gene>
<dbReference type="InterPro" id="IPR013563">
    <property type="entry name" value="Oligopep_ABC_C"/>
</dbReference>
<dbReference type="PANTHER" id="PTHR43776:SF7">
    <property type="entry name" value="D,D-DIPEPTIDE TRANSPORT ATP-BINDING PROTEIN DDPF-RELATED"/>
    <property type="match status" value="1"/>
</dbReference>
<dbReference type="Proteomes" id="UP000186141">
    <property type="component" value="Unassembled WGS sequence"/>
</dbReference>
<evidence type="ECO:0000256" key="3">
    <source>
        <dbReference type="ARBA" id="ARBA00022448"/>
    </source>
</evidence>
<dbReference type="PROSITE" id="PS50893">
    <property type="entry name" value="ABC_TRANSPORTER_2"/>
    <property type="match status" value="2"/>
</dbReference>